<evidence type="ECO:0000256" key="1">
    <source>
        <dbReference type="SAM" id="MobiDB-lite"/>
    </source>
</evidence>
<evidence type="ECO:0000313" key="3">
    <source>
        <dbReference type="EMBL" id="AMW99478.1"/>
    </source>
</evidence>
<reference evidence="4" key="2">
    <citation type="submission" date="2016-03" db="EMBL/GenBank/DDBJ databases">
        <authorList>
            <person name="Seldin L."/>
        </authorList>
    </citation>
    <scope>NUCLEOTIDE SEQUENCE [LARGE SCALE GENOMIC DNA]</scope>
    <source>
        <strain evidence="4">PP9</strain>
    </source>
</reference>
<feature type="compositionally biased region" description="Basic and acidic residues" evidence="1">
    <location>
        <begin position="92"/>
        <end position="116"/>
    </location>
</feature>
<accession>A0A143HCK6</accession>
<feature type="compositionally biased region" description="Basic and acidic residues" evidence="1">
    <location>
        <begin position="51"/>
        <end position="77"/>
    </location>
</feature>
<dbReference type="InterPro" id="IPR036779">
    <property type="entry name" value="LysM_dom_sf"/>
</dbReference>
<dbReference type="Proteomes" id="UP000076021">
    <property type="component" value="Chromosome"/>
</dbReference>
<gene>
    <name evidence="3" type="ORF">ATY39_08430</name>
</gene>
<dbReference type="SUPFAM" id="SSF54106">
    <property type="entry name" value="LysM domain"/>
    <property type="match status" value="1"/>
</dbReference>
<dbReference type="EMBL" id="CP014806">
    <property type="protein sequence ID" value="AMW99478.1"/>
    <property type="molecule type" value="Genomic_DNA"/>
</dbReference>
<organism evidence="3 4">
    <name type="scientific">Rummeliibacillus stabekisii</name>
    <dbReference type="NCBI Taxonomy" id="241244"/>
    <lineage>
        <taxon>Bacteria</taxon>
        <taxon>Bacillati</taxon>
        <taxon>Bacillota</taxon>
        <taxon>Bacilli</taxon>
        <taxon>Bacillales</taxon>
        <taxon>Caryophanaceae</taxon>
        <taxon>Rummeliibacillus</taxon>
    </lineage>
</organism>
<sequence>MRVHTVKKGDTLWKIARQYGISFEELKRLNAHLANPDYIVPGMELFLPEPKKEVPKEHHTPPVKEMPRVKEVPHQPKELPVVPPKEQTVLPPKEHHVPRPKEQPKEHHVPKPKEQPKVMPPKPPMPVKEKEVPVPIPVPVPVPPPEPVPMPHPHPFEESRPVRARVEIIEQHEEQFVIQPKIEVVERKPSLPPVPPVMPYLPQPPLPPKYEGCKEEICQPCHPIMPLPLPIPKPFPHFCSSCGCSGHHPMMPMPIQPIWHAPAPQWMGPMQPQWQMPESTRECESSTFDQHAVPMPPQNISGCSSCGGGQQVMPWPMPAPQWGPPMAQPMPQWQTPEKTQGCESSSLDTTKHHDFHGHDHYGQFPQQMEQSGMPPNMAPQYDQQWQFDPYAMPQAMPYYPMPPHQWHGACNCPACLSAQGYSYHPYYAPQIPQAGYETY</sequence>
<dbReference type="OrthoDB" id="2033517at2"/>
<feature type="region of interest" description="Disordered" evidence="1">
    <location>
        <begin position="51"/>
        <end position="130"/>
    </location>
</feature>
<dbReference type="SMART" id="SM00257">
    <property type="entry name" value="LysM"/>
    <property type="match status" value="1"/>
</dbReference>
<evidence type="ECO:0000259" key="2">
    <source>
        <dbReference type="PROSITE" id="PS51782"/>
    </source>
</evidence>
<evidence type="ECO:0000313" key="4">
    <source>
        <dbReference type="Proteomes" id="UP000076021"/>
    </source>
</evidence>
<reference evidence="3 4" key="1">
    <citation type="journal article" date="2016" name="Genome Announc.">
        <title>Whole-Genome Sequence of Rummeliibacillus stabekisii Strain PP9 Isolated from Antarctic Soil.</title>
        <authorList>
            <person name="da Mota F.F."/>
            <person name="Vollu R.E."/>
            <person name="Jurelevicius D."/>
            <person name="Seldin L."/>
        </authorList>
    </citation>
    <scope>NUCLEOTIDE SEQUENCE [LARGE SCALE GENOMIC DNA]</scope>
    <source>
        <strain evidence="3 4">PP9</strain>
    </source>
</reference>
<proteinExistence type="predicted"/>
<dbReference type="CDD" id="cd00118">
    <property type="entry name" value="LysM"/>
    <property type="match status" value="1"/>
</dbReference>
<dbReference type="AlphaFoldDB" id="A0A143HCK6"/>
<dbReference type="PROSITE" id="PS51782">
    <property type="entry name" value="LYSM"/>
    <property type="match status" value="1"/>
</dbReference>
<name>A0A143HCK6_9BACL</name>
<dbReference type="Pfam" id="PF01476">
    <property type="entry name" value="LysM"/>
    <property type="match status" value="1"/>
</dbReference>
<dbReference type="Gene3D" id="3.10.350.10">
    <property type="entry name" value="LysM domain"/>
    <property type="match status" value="1"/>
</dbReference>
<dbReference type="InterPro" id="IPR018392">
    <property type="entry name" value="LysM"/>
</dbReference>
<dbReference type="STRING" id="241244.ATY39_08430"/>
<feature type="domain" description="LysM" evidence="2">
    <location>
        <begin position="2"/>
        <end position="47"/>
    </location>
</feature>
<dbReference type="KEGG" id="rst:ATY39_08430"/>
<protein>
    <recommendedName>
        <fullName evidence="2">LysM domain-containing protein</fullName>
    </recommendedName>
</protein>
<dbReference type="RefSeq" id="WP_066788488.1">
    <property type="nucleotide sequence ID" value="NZ_CP014806.1"/>
</dbReference>
<keyword evidence="4" id="KW-1185">Reference proteome</keyword>